<name>A0A524RPZ2_9CHRO</name>
<proteinExistence type="predicted"/>
<reference evidence="1 2" key="1">
    <citation type="journal article" date="2019" name="mSystems">
        <title>Life at home and on the roam: Genomic adaptions reflect the dual lifestyle of an intracellular, facultative symbiont.</title>
        <authorList>
            <person name="Burgsdorf I."/>
        </authorList>
    </citation>
    <scope>NUCLEOTIDE SEQUENCE [LARGE SCALE GENOMIC DNA]</scope>
    <source>
        <strain evidence="1">277cV</strain>
    </source>
</reference>
<gene>
    <name evidence="1" type="ORF">ERJ67_03010</name>
</gene>
<evidence type="ECO:0000313" key="1">
    <source>
        <dbReference type="EMBL" id="TGG94384.1"/>
    </source>
</evidence>
<sequence>MAITYSDQEIESLLQEHKSLLNPSPFPLTSKRGNSEKKLDLTGNLGTIFRLILRQNNINSIDFSIILGVPFPVPQSKRIFCIRRYDGKSHEHTNQLEDVTFYDFHIHFATERYQNARLQNPRLREEAYAEPTDRFDNFADALHCLMSDANFEFSSFEQGDILRGFSQ</sequence>
<dbReference type="Proteomes" id="UP000317990">
    <property type="component" value="Unassembled WGS sequence"/>
</dbReference>
<dbReference type="AlphaFoldDB" id="A0A524RPZ2"/>
<accession>A0A524RPZ2</accession>
<comment type="caution">
    <text evidence="1">The sequence shown here is derived from an EMBL/GenBank/DDBJ whole genome shotgun (WGS) entry which is preliminary data.</text>
</comment>
<protein>
    <submittedName>
        <fullName evidence="1">Uncharacterized protein</fullName>
    </submittedName>
</protein>
<evidence type="ECO:0000313" key="2">
    <source>
        <dbReference type="Proteomes" id="UP000317990"/>
    </source>
</evidence>
<organism evidence="1 2">
    <name type="scientific">Aphanocapsa feldmannii 277cV</name>
    <dbReference type="NCBI Taxonomy" id="2507553"/>
    <lineage>
        <taxon>Bacteria</taxon>
        <taxon>Bacillati</taxon>
        <taxon>Cyanobacteriota</taxon>
        <taxon>Cyanophyceae</taxon>
        <taxon>Oscillatoriophycideae</taxon>
        <taxon>Chroococcales</taxon>
        <taxon>Microcystaceae</taxon>
        <taxon>Aphanocapsa</taxon>
    </lineage>
</organism>
<dbReference type="EMBL" id="SRMO01000041">
    <property type="protein sequence ID" value="TGG94384.1"/>
    <property type="molecule type" value="Genomic_DNA"/>
</dbReference>